<feature type="compositionally biased region" description="Basic and acidic residues" evidence="18">
    <location>
        <begin position="379"/>
        <end position="390"/>
    </location>
</feature>
<dbReference type="InterPro" id="IPR019748">
    <property type="entry name" value="FERM_central"/>
</dbReference>
<evidence type="ECO:0000256" key="4">
    <source>
        <dbReference type="ARBA" id="ARBA00022448"/>
    </source>
</evidence>
<dbReference type="Pfam" id="PF00373">
    <property type="entry name" value="FERM_M"/>
    <property type="match status" value="1"/>
</dbReference>
<evidence type="ECO:0000313" key="20">
    <source>
        <dbReference type="EMBL" id="CAK6960480.1"/>
    </source>
</evidence>
<dbReference type="SUPFAM" id="SSF54236">
    <property type="entry name" value="Ubiquitin-like"/>
    <property type="match status" value="1"/>
</dbReference>
<accession>A0AAV1NLY4</accession>
<keyword evidence="4" id="KW-0813">Transport</keyword>
<reference evidence="20 21" key="1">
    <citation type="submission" date="2024-01" db="EMBL/GenBank/DDBJ databases">
        <authorList>
            <person name="Alioto T."/>
            <person name="Alioto T."/>
            <person name="Gomez Garrido J."/>
        </authorList>
    </citation>
    <scope>NUCLEOTIDE SEQUENCE [LARGE SCALE GENOMIC DNA]</scope>
</reference>
<dbReference type="GO" id="GO:0005198">
    <property type="term" value="F:structural molecule activity"/>
    <property type="evidence" value="ECO:0007669"/>
    <property type="project" value="InterPro"/>
</dbReference>
<evidence type="ECO:0000256" key="12">
    <source>
        <dbReference type="ARBA" id="ARBA00023242"/>
    </source>
</evidence>
<evidence type="ECO:0000256" key="8">
    <source>
        <dbReference type="ARBA" id="ARBA00022776"/>
    </source>
</evidence>
<evidence type="ECO:0000259" key="19">
    <source>
        <dbReference type="PROSITE" id="PS50057"/>
    </source>
</evidence>
<dbReference type="GO" id="GO:0031032">
    <property type="term" value="P:actomyosin structure organization"/>
    <property type="evidence" value="ECO:0007669"/>
    <property type="project" value="TreeGrafter"/>
</dbReference>
<evidence type="ECO:0000256" key="6">
    <source>
        <dbReference type="ARBA" id="ARBA00022553"/>
    </source>
</evidence>
<evidence type="ECO:0000256" key="18">
    <source>
        <dbReference type="SAM" id="MobiDB-lite"/>
    </source>
</evidence>
<dbReference type="InterPro" id="IPR014352">
    <property type="entry name" value="FERM/acyl-CoA-bd_prot_sf"/>
</dbReference>
<dbReference type="PROSITE" id="PS50057">
    <property type="entry name" value="FERM_3"/>
    <property type="match status" value="1"/>
</dbReference>
<feature type="compositionally biased region" description="Polar residues" evidence="18">
    <location>
        <begin position="1"/>
        <end position="14"/>
    </location>
</feature>
<feature type="compositionally biased region" description="Low complexity" evidence="18">
    <location>
        <begin position="80"/>
        <end position="90"/>
    </location>
</feature>
<dbReference type="GO" id="GO:0003779">
    <property type="term" value="F:actin binding"/>
    <property type="evidence" value="ECO:0007669"/>
    <property type="project" value="UniProtKB-KW"/>
</dbReference>
<evidence type="ECO:0000256" key="11">
    <source>
        <dbReference type="ARBA" id="ARBA00023212"/>
    </source>
</evidence>
<dbReference type="PROSITE" id="PS00660">
    <property type="entry name" value="FERM_1"/>
    <property type="match status" value="1"/>
</dbReference>
<feature type="region of interest" description="Disordered" evidence="18">
    <location>
        <begin position="2226"/>
        <end position="2253"/>
    </location>
</feature>
<dbReference type="SMART" id="SM00295">
    <property type="entry name" value="B41"/>
    <property type="match status" value="1"/>
</dbReference>
<keyword evidence="6" id="KW-0597">Phosphoprotein</keyword>
<evidence type="ECO:0000256" key="7">
    <source>
        <dbReference type="ARBA" id="ARBA00022618"/>
    </source>
</evidence>
<evidence type="ECO:0000313" key="21">
    <source>
        <dbReference type="Proteomes" id="UP001314229"/>
    </source>
</evidence>
<evidence type="ECO:0000256" key="17">
    <source>
        <dbReference type="SAM" id="Coils"/>
    </source>
</evidence>
<feature type="region of interest" description="Disordered" evidence="18">
    <location>
        <begin position="1"/>
        <end position="498"/>
    </location>
</feature>
<keyword evidence="8" id="KW-0498">Mitosis</keyword>
<dbReference type="GO" id="GO:0005886">
    <property type="term" value="C:plasma membrane"/>
    <property type="evidence" value="ECO:0007669"/>
    <property type="project" value="TreeGrafter"/>
</dbReference>
<feature type="domain" description="FERM" evidence="19">
    <location>
        <begin position="500"/>
        <end position="781"/>
    </location>
</feature>
<keyword evidence="21" id="KW-1185">Reference proteome</keyword>
<evidence type="ECO:0000256" key="5">
    <source>
        <dbReference type="ARBA" id="ARBA00022490"/>
    </source>
</evidence>
<dbReference type="SMART" id="SM01195">
    <property type="entry name" value="FA"/>
    <property type="match status" value="1"/>
</dbReference>
<dbReference type="SUPFAM" id="SSF50729">
    <property type="entry name" value="PH domain-like"/>
    <property type="match status" value="1"/>
</dbReference>
<proteinExistence type="predicted"/>
<dbReference type="InterPro" id="IPR007477">
    <property type="entry name" value="SAB_dom"/>
</dbReference>
<feature type="compositionally biased region" description="Low complexity" evidence="18">
    <location>
        <begin position="2235"/>
        <end position="2253"/>
    </location>
</feature>
<dbReference type="GO" id="GO:0005516">
    <property type="term" value="F:calmodulin binding"/>
    <property type="evidence" value="ECO:0007669"/>
    <property type="project" value="UniProtKB-KW"/>
</dbReference>
<feature type="compositionally biased region" description="Basic and acidic residues" evidence="18">
    <location>
        <begin position="486"/>
        <end position="498"/>
    </location>
</feature>
<dbReference type="Gene3D" id="2.30.29.30">
    <property type="entry name" value="Pleckstrin-homology domain (PH domain)/Phosphotyrosine-binding domain (PTB)"/>
    <property type="match status" value="1"/>
</dbReference>
<dbReference type="EMBL" id="CAWUFR010000045">
    <property type="protein sequence ID" value="CAK6960480.1"/>
    <property type="molecule type" value="Genomic_DNA"/>
</dbReference>
<keyword evidence="9" id="KW-0112">Calmodulin-binding</keyword>
<dbReference type="Pfam" id="PF09379">
    <property type="entry name" value="FERM_N"/>
    <property type="match status" value="1"/>
</dbReference>
<dbReference type="SMART" id="SM01196">
    <property type="entry name" value="FERM_C"/>
    <property type="match status" value="1"/>
</dbReference>
<dbReference type="InterPro" id="IPR014847">
    <property type="entry name" value="FA"/>
</dbReference>
<dbReference type="PROSITE" id="PS00661">
    <property type="entry name" value="FERM_2"/>
    <property type="match status" value="1"/>
</dbReference>
<evidence type="ECO:0000256" key="2">
    <source>
        <dbReference type="ARBA" id="ARBA00004245"/>
    </source>
</evidence>
<dbReference type="GO" id="GO:0005634">
    <property type="term" value="C:nucleus"/>
    <property type="evidence" value="ECO:0007669"/>
    <property type="project" value="UniProtKB-SubCell"/>
</dbReference>
<dbReference type="Proteomes" id="UP001314229">
    <property type="component" value="Unassembled WGS sequence"/>
</dbReference>
<dbReference type="InterPro" id="IPR029071">
    <property type="entry name" value="Ubiquitin-like_domsf"/>
</dbReference>
<dbReference type="Pfam" id="PF05902">
    <property type="entry name" value="4_1_CTD"/>
    <property type="match status" value="1"/>
</dbReference>
<evidence type="ECO:0000256" key="13">
    <source>
        <dbReference type="ARBA" id="ARBA00023306"/>
    </source>
</evidence>
<evidence type="ECO:0000256" key="10">
    <source>
        <dbReference type="ARBA" id="ARBA00023203"/>
    </source>
</evidence>
<dbReference type="Pfam" id="PF08736">
    <property type="entry name" value="FA"/>
    <property type="match status" value="1"/>
</dbReference>
<comment type="subcellular location">
    <subcellularLocation>
        <location evidence="3">Cytoplasm</location>
        <location evidence="3">Cell cortex</location>
    </subcellularLocation>
    <subcellularLocation>
        <location evidence="2">Cytoplasm</location>
        <location evidence="2">Cytoskeleton</location>
    </subcellularLocation>
    <subcellularLocation>
        <location evidence="1">Nucleus</location>
    </subcellularLocation>
</comment>
<gene>
    <name evidence="20" type="ORF">FSCOSCO3_A022092</name>
</gene>
<evidence type="ECO:0000256" key="14">
    <source>
        <dbReference type="ARBA" id="ARBA00023658"/>
    </source>
</evidence>
<dbReference type="PANTHER" id="PTHR23280">
    <property type="entry name" value="4.1 G PROTEIN"/>
    <property type="match status" value="1"/>
</dbReference>
<dbReference type="GO" id="GO:0005856">
    <property type="term" value="C:cytoskeleton"/>
    <property type="evidence" value="ECO:0007669"/>
    <property type="project" value="UniProtKB-SubCell"/>
</dbReference>
<keyword evidence="11" id="KW-0206">Cytoskeleton</keyword>
<evidence type="ECO:0000256" key="16">
    <source>
        <dbReference type="ARBA" id="ARBA00032586"/>
    </source>
</evidence>
<dbReference type="InterPro" id="IPR000299">
    <property type="entry name" value="FERM_domain"/>
</dbReference>
<dbReference type="InterPro" id="IPR018980">
    <property type="entry name" value="FERM_PH-like_C"/>
</dbReference>
<dbReference type="CDD" id="cd13184">
    <property type="entry name" value="FERM_C_4_1_family"/>
    <property type="match status" value="1"/>
</dbReference>
<keyword evidence="7" id="KW-0132">Cell division</keyword>
<protein>
    <recommendedName>
        <fullName evidence="14">Protein 4.1</fullName>
    </recommendedName>
    <alternativeName>
        <fullName evidence="15">Band 4.1</fullName>
    </alternativeName>
    <alternativeName>
        <fullName evidence="16">Erythrocyte membrane protein band 4.1</fullName>
    </alternativeName>
</protein>
<keyword evidence="17" id="KW-0175">Coiled coil</keyword>
<dbReference type="InterPro" id="IPR018979">
    <property type="entry name" value="FERM_N"/>
</dbReference>
<dbReference type="SUPFAM" id="SSF47031">
    <property type="entry name" value="Second domain of FERM"/>
    <property type="match status" value="1"/>
</dbReference>
<dbReference type="InterPro" id="IPR011993">
    <property type="entry name" value="PH-like_dom_sf"/>
</dbReference>
<organism evidence="20 21">
    <name type="scientific">Scomber scombrus</name>
    <name type="common">Atlantic mackerel</name>
    <name type="synonym">Scomber vernalis</name>
    <dbReference type="NCBI Taxonomy" id="13677"/>
    <lineage>
        <taxon>Eukaryota</taxon>
        <taxon>Metazoa</taxon>
        <taxon>Chordata</taxon>
        <taxon>Craniata</taxon>
        <taxon>Vertebrata</taxon>
        <taxon>Euteleostomi</taxon>
        <taxon>Actinopterygii</taxon>
        <taxon>Neopterygii</taxon>
        <taxon>Teleostei</taxon>
        <taxon>Neoteleostei</taxon>
        <taxon>Acanthomorphata</taxon>
        <taxon>Pelagiaria</taxon>
        <taxon>Scombriformes</taxon>
        <taxon>Scombridae</taxon>
        <taxon>Scomber</taxon>
    </lineage>
</organism>
<dbReference type="Pfam" id="PF04382">
    <property type="entry name" value="SAB"/>
    <property type="match status" value="1"/>
</dbReference>
<dbReference type="GO" id="GO:0005938">
    <property type="term" value="C:cell cortex"/>
    <property type="evidence" value="ECO:0007669"/>
    <property type="project" value="UniProtKB-SubCell"/>
</dbReference>
<dbReference type="FunFam" id="1.20.80.10:FF:000001">
    <property type="entry name" value="Erythrocyte membrane protein band 4.1"/>
    <property type="match status" value="1"/>
</dbReference>
<dbReference type="Pfam" id="PF09380">
    <property type="entry name" value="FERM_C"/>
    <property type="match status" value="1"/>
</dbReference>
<evidence type="ECO:0000256" key="1">
    <source>
        <dbReference type="ARBA" id="ARBA00004123"/>
    </source>
</evidence>
<keyword evidence="10" id="KW-0009">Actin-binding</keyword>
<dbReference type="PRINTS" id="PR00935">
    <property type="entry name" value="BAND41"/>
</dbReference>
<dbReference type="InterPro" id="IPR019747">
    <property type="entry name" value="FERM_CS"/>
</dbReference>
<dbReference type="InterPro" id="IPR019749">
    <property type="entry name" value="Band_41_domain"/>
</dbReference>
<dbReference type="InterPro" id="IPR035963">
    <property type="entry name" value="FERM_2"/>
</dbReference>
<dbReference type="FunFam" id="2.30.29.30:FF:000001">
    <property type="entry name" value="Erythrocyte membrane protein band 4.1"/>
    <property type="match status" value="1"/>
</dbReference>
<keyword evidence="12" id="KW-0539">Nucleus</keyword>
<keyword evidence="13" id="KW-0131">Cell cycle</keyword>
<evidence type="ECO:0000256" key="3">
    <source>
        <dbReference type="ARBA" id="ARBA00004544"/>
    </source>
</evidence>
<dbReference type="InterPro" id="IPR008379">
    <property type="entry name" value="Band_4.1_C"/>
</dbReference>
<dbReference type="GO" id="GO:0030866">
    <property type="term" value="P:cortical actin cytoskeleton organization"/>
    <property type="evidence" value="ECO:0007669"/>
    <property type="project" value="InterPro"/>
</dbReference>
<dbReference type="GO" id="GO:0051301">
    <property type="term" value="P:cell division"/>
    <property type="evidence" value="ECO:0007669"/>
    <property type="project" value="UniProtKB-KW"/>
</dbReference>
<comment type="caution">
    <text evidence="20">The sequence shown here is derived from an EMBL/GenBank/DDBJ whole genome shotgun (WGS) entry which is preliminary data.</text>
</comment>
<sequence>MTTEASAVSEANTEGKQKASGAEPEPEPENKKNPEAAATEPEGEQSSKKAQQQASEPGPADVATSPEEEQLKPRTRTSAGKGLSRLFSSFLKRRSQCSEGEGFEVEKAREEKADTEEKTDKVEEVKSEEKETKVDEEKSEVKEVKKKEEKVEQKEEKKEEEKVEKKSSKKKKKEAKKKAEEKDEEEVKKAEEKKVEEPVKKKEEQKEEAKTQQTVEKVEEKLEPKEEDKKETAEVKDKGAEVGKKDSKEEGKVDKKVTKKKEKEEKVKKKEEEKAKRKAEEEERAKKREEEKEKRREEDKAREAERAKKKEEEKEKVKKKEEDKTKEEKPKKKEEETNKTEEEKGKEEIKKKEEKKIEEKPKKEEEKGKKREKGKNKGKKETKGPSEEQVKAPIAAPEPELKTEPDIEQAPDQHSLSSAETQPAQEEPKEEAAIKKEPEVVEVKKEETEKKEEEPAKQEKEAKEEKEVAKEEVKKEKPAKQKKTEKKAEEAKGSKRQKTMECKVTLLDDAQFECELDKHAKGQELLTKVCDHLNLLEKDYFGLAHWGTPTNKIWLEPTKEIRKQVPGAVYEFTFNMKFYPPDPAQLTEDLTRYFLCLQLRNDIMRGVLPCSFVTLSLLGSYTAQSELGEYDPELHGTDYVKDLSLAPGQSKELEEKVMELHRTYRSMSPAQADMLFLENAKKLAMYGVDLHQAKDLDGVDITLGVCSSGLMVYKDKLRINRFPWPKVLKISYKRSSFFIKIRPSEQEQYESTIGFKLPNYKASKKLWKVCVEHHTFFRVPSVEPPSSSRFLVLGSKFRYSGRTQAQTRQASSMIDRPAPRFTRSASKRLSRNLDGAGDETLQFLQQLSASTRSEVDDWSVMLASDQPQPAPEFTAKGESEQIFIQSWEEGQPVQTVTVTLQDTGQTGSQTITQTVSQSWLELASDEQQQKTKEDEWSVLLHRHPPFPFVPPFDFVKQPAKLSLAQISSLDGLLQPALKQQDDWFLYFDRIFSLSMLERDDKPPFSPPAQFQLQEKNEQITSVIEQELTNEEVIERLQEKVITVDKLKEVHVLEKRLREVRDLEERLQEVDEMAERLQEVIEEELGKEEVAKLREEEKLEQEEIKQVEGVTETVVKKYVRMETNKEDEVDELEDEIKQVFLKGLLPEEEGETKMKQEIEKEVTELSVLDDSLRDKLRLIEKEWQDEVEQKFGFPDIIGGTSVVTYQKVEQMIKKKVTIVDDRGQQQEDVENMQIQSGVISEKIWRKTEILEERTQREVTERFQAEDQSQVEDEDIWFVLFDRSPYKAVVKPPVTSVKHVQVDEGERFTSKTEITTVEEKRDVIVEERTIREEEIRLMPEIPPPQNITKREDDWFVLLDVLPRETSYVPPVTLKEQDQMAAERFVSVVQTAAEEDIKEVVVEERKIIEEAPRHLQKIPQQPVRERDDDAFMQPVKERDDDWFVLLDVVPRETSYVPPVTLMKKYQKEPDRFVSVVQTAVHKEISKVVVEERKIIIEAPRQEIPQQPVRERDDDWFMMLDVVPREASYVLPVAVAERVDVSPEERVSVVAITSVREKRGKDVVEEKEIKQKQSQEQVIALPQAVRQIEDDWFVQLDIPTRESSFVPPVTMAEYVQVYPKESIFTVAKTVVVVSRKEVVVEKMMVQKEDKKLPKQIIPEQKISQPVRERDDDWFQLLDVVPRETSFVPPVSLPLPAKIYPDIQPVIEVKRKEQKLPKVDLDQIRQQPSQPLPERDDDWFVLFDAVREEAVIRPSVAAVKIIPEMRKTFEVEVTTTETRTWKKMIIGVDSRQDEARLSEIRPSPMAPSSEREGGYDWFILFDIIREKTVVIPPVAVVKRIVDVAPIEPKQKIIMKELRPPVKFVEIKPPQPREVDDDWFVLLDVAAKAPVAMAGPVRMYPEVRPSKKVAAIEQRAQQRITIVEERWQQEKMIQQIQQIPRPTVRKVEDDWFILLDVAPKKSVAAPERIRFPAEVRPPTAETKKRIVISETRPQFERRILEERRPVVHTHINDDWFVLLDGGLKESVVSTQRGTRPVSAPVFSQAALAEAGIPMAPLDQPQTSTPIKTSRKDERRLEVTVEAVEPSKTEADIKSEVVSTEVVRMRKKRAKRIEGDSIYIRHSLLMLEEFDKTNEDVLKHHASISELKRNFMESVPESRPSEWDKRLSTHSPFRTLGINGQPLPSADGPPLVQTQTVTITAVSNSLPSGISTTEVPIVPTKTFTYESSKVTVDGTDEDKDGTTVSSSKTVSSETTSGTTVTTTTTHISKVVKSGSSETRVEKRIVINADSEIDQDKGKDGGASSL</sequence>
<feature type="compositionally biased region" description="Basic residues" evidence="18">
    <location>
        <begin position="167"/>
        <end position="176"/>
    </location>
</feature>
<feature type="compositionally biased region" description="Basic and acidic residues" evidence="18">
    <location>
        <begin position="426"/>
        <end position="479"/>
    </location>
</feature>
<dbReference type="Gene3D" id="1.20.80.10">
    <property type="match status" value="1"/>
</dbReference>
<name>A0AAV1NLY4_SCOSC</name>
<evidence type="ECO:0000256" key="9">
    <source>
        <dbReference type="ARBA" id="ARBA00022860"/>
    </source>
</evidence>
<feature type="compositionally biased region" description="Basic and acidic residues" evidence="18">
    <location>
        <begin position="177"/>
        <end position="369"/>
    </location>
</feature>
<keyword evidence="5" id="KW-0963">Cytoplasm</keyword>
<dbReference type="CDD" id="cd14473">
    <property type="entry name" value="FERM_B-lobe"/>
    <property type="match status" value="1"/>
</dbReference>
<feature type="coiled-coil region" evidence="17">
    <location>
        <begin position="1049"/>
        <end position="1141"/>
    </location>
</feature>
<evidence type="ECO:0000256" key="15">
    <source>
        <dbReference type="ARBA" id="ARBA00030419"/>
    </source>
</evidence>
<dbReference type="Gene3D" id="3.10.20.90">
    <property type="entry name" value="Phosphatidylinositol 3-kinase Catalytic Subunit, Chain A, domain 1"/>
    <property type="match status" value="1"/>
</dbReference>
<dbReference type="PANTHER" id="PTHR23280:SF12">
    <property type="entry name" value="PROTEIN 4.1"/>
    <property type="match status" value="1"/>
</dbReference>
<dbReference type="FunFam" id="3.10.20.90:FF:000002">
    <property type="entry name" value="Erythrocyte protein band 4.1-like 3"/>
    <property type="match status" value="1"/>
</dbReference>
<feature type="compositionally biased region" description="Basic and acidic residues" evidence="18">
    <location>
        <begin position="104"/>
        <end position="166"/>
    </location>
</feature>